<reference evidence="2" key="1">
    <citation type="journal article" date="2022" name="Mol. Ecol. Resour.">
        <title>The genomes of chicory, endive, great burdock and yacon provide insights into Asteraceae palaeo-polyploidization history and plant inulin production.</title>
        <authorList>
            <person name="Fan W."/>
            <person name="Wang S."/>
            <person name="Wang H."/>
            <person name="Wang A."/>
            <person name="Jiang F."/>
            <person name="Liu H."/>
            <person name="Zhao H."/>
            <person name="Xu D."/>
            <person name="Zhang Y."/>
        </authorList>
    </citation>
    <scope>NUCLEOTIDE SEQUENCE [LARGE SCALE GENOMIC DNA]</scope>
    <source>
        <strain evidence="2">cv. Yunnan</strain>
    </source>
</reference>
<gene>
    <name evidence="1" type="ORF">L1987_00078</name>
</gene>
<proteinExistence type="predicted"/>
<protein>
    <submittedName>
        <fullName evidence="1">Uncharacterized protein</fullName>
    </submittedName>
</protein>
<evidence type="ECO:0000313" key="2">
    <source>
        <dbReference type="Proteomes" id="UP001056120"/>
    </source>
</evidence>
<sequence>MPNATVTEGSAVEVSSDDPGFEGAWYAATFINEVESSPTKKRASNKKTRKEKKNGYLVKYETLLVDDGSLAPLMEVLDPSLVRPLPPRDVRREDGEVVEEFEVYDVVDAYHRDGWWIGVVKTVIVEGEVRRYVVEFENPTEEFEFERCKLRLHVDWTQKQELGDRNEMLHTDFALWEICLCQSKFIQDCNGQESGDRNTTHDDSSGFITPSKEAQITDVDNETVGPASSAKKNSRTCKRSESNSAVDGSVTRGKASQSSAGSKGKTKVIVPVLETSGSDEFNQDSPPVENAIIITQTRESEDATSHQTRKRGRRPKLVVKKPIGLLRGNSCFSPPGNHANSLSQAIVPSGGTTSTTTTTTTTTDYQQDWPFIKRSPVWATIDSLELYLTPPQKPHFSPLKETKADYREGLAIAHMVTFGNLVQNLSGLQPNGPVDIINNNLETLSDLEANGFDVGLIRGRLTTLLSLKSNACEHEATRKEVEKEIEKCTDEKSLVEKEMGELEVKMQVLKEKTAQTASMMKVKEDEHIRLQSNLQFVSNQINGLKLAFEELAATPLKFHGKNRPTAEEVLQQLEFQEDYEIWGPKLPQDYEEILNLSKSSTEKKKKDLYHLFLKGILLQDDNVVINSLILSYCH</sequence>
<dbReference type="EMBL" id="CM042018">
    <property type="protein sequence ID" value="KAI3826036.1"/>
    <property type="molecule type" value="Genomic_DNA"/>
</dbReference>
<dbReference type="Proteomes" id="UP001056120">
    <property type="component" value="Linkage Group LG01"/>
</dbReference>
<comment type="caution">
    <text evidence="1">The sequence shown here is derived from an EMBL/GenBank/DDBJ whole genome shotgun (WGS) entry which is preliminary data.</text>
</comment>
<accession>A0ACB9K156</accession>
<keyword evidence="2" id="KW-1185">Reference proteome</keyword>
<reference evidence="1 2" key="2">
    <citation type="journal article" date="2022" name="Mol. Ecol. Resour.">
        <title>The genomes of chicory, endive, great burdock and yacon provide insights into Asteraceae paleo-polyploidization history and plant inulin production.</title>
        <authorList>
            <person name="Fan W."/>
            <person name="Wang S."/>
            <person name="Wang H."/>
            <person name="Wang A."/>
            <person name="Jiang F."/>
            <person name="Liu H."/>
            <person name="Zhao H."/>
            <person name="Xu D."/>
            <person name="Zhang Y."/>
        </authorList>
    </citation>
    <scope>NUCLEOTIDE SEQUENCE [LARGE SCALE GENOMIC DNA]</scope>
    <source>
        <strain evidence="2">cv. Yunnan</strain>
        <tissue evidence="1">Leaves</tissue>
    </source>
</reference>
<organism evidence="1 2">
    <name type="scientific">Smallanthus sonchifolius</name>
    <dbReference type="NCBI Taxonomy" id="185202"/>
    <lineage>
        <taxon>Eukaryota</taxon>
        <taxon>Viridiplantae</taxon>
        <taxon>Streptophyta</taxon>
        <taxon>Embryophyta</taxon>
        <taxon>Tracheophyta</taxon>
        <taxon>Spermatophyta</taxon>
        <taxon>Magnoliopsida</taxon>
        <taxon>eudicotyledons</taxon>
        <taxon>Gunneridae</taxon>
        <taxon>Pentapetalae</taxon>
        <taxon>asterids</taxon>
        <taxon>campanulids</taxon>
        <taxon>Asterales</taxon>
        <taxon>Asteraceae</taxon>
        <taxon>Asteroideae</taxon>
        <taxon>Heliantheae alliance</taxon>
        <taxon>Millerieae</taxon>
        <taxon>Smallanthus</taxon>
    </lineage>
</organism>
<name>A0ACB9K156_9ASTR</name>
<evidence type="ECO:0000313" key="1">
    <source>
        <dbReference type="EMBL" id="KAI3826036.1"/>
    </source>
</evidence>